<dbReference type="GO" id="GO:0004386">
    <property type="term" value="F:helicase activity"/>
    <property type="evidence" value="ECO:0007669"/>
    <property type="project" value="UniProtKB-KW"/>
</dbReference>
<keyword evidence="2" id="KW-0347">Helicase</keyword>
<evidence type="ECO:0000313" key="2">
    <source>
        <dbReference type="EMBL" id="QBK84611.1"/>
    </source>
</evidence>
<dbReference type="InterPro" id="IPR006935">
    <property type="entry name" value="Helicase/UvrB_N"/>
</dbReference>
<dbReference type="GO" id="GO:0003677">
    <property type="term" value="F:DNA binding"/>
    <property type="evidence" value="ECO:0007669"/>
    <property type="project" value="InterPro"/>
</dbReference>
<dbReference type="GO" id="GO:0016787">
    <property type="term" value="F:hydrolase activity"/>
    <property type="evidence" value="ECO:0007669"/>
    <property type="project" value="InterPro"/>
</dbReference>
<proteinExistence type="predicted"/>
<keyword evidence="2" id="KW-0378">Hydrolase</keyword>
<evidence type="ECO:0000259" key="1">
    <source>
        <dbReference type="SMART" id="SM00487"/>
    </source>
</evidence>
<gene>
    <name evidence="2" type="ORF">LCDPAC01_00920</name>
</gene>
<organism evidence="2">
    <name type="scientific">Pithovirus LCDPAC01</name>
    <dbReference type="NCBI Taxonomy" id="2506600"/>
    <lineage>
        <taxon>Viruses</taxon>
        <taxon>Pithoviruses</taxon>
    </lineage>
</organism>
<keyword evidence="2" id="KW-0067">ATP-binding</keyword>
<accession>A0A481YQA5</accession>
<dbReference type="InterPro" id="IPR014001">
    <property type="entry name" value="Helicase_ATP-bd"/>
</dbReference>
<dbReference type="Pfam" id="PF04851">
    <property type="entry name" value="ResIII"/>
    <property type="match status" value="1"/>
</dbReference>
<protein>
    <submittedName>
        <fullName evidence="2">A18-like helicase</fullName>
    </submittedName>
</protein>
<reference evidence="2" key="1">
    <citation type="journal article" date="2019" name="MBio">
        <title>Virus Genomes from Deep Sea Sediments Expand the Ocean Megavirome and Support Independent Origins of Viral Gigantism.</title>
        <authorList>
            <person name="Backstrom D."/>
            <person name="Yutin N."/>
            <person name="Jorgensen S.L."/>
            <person name="Dharamshi J."/>
            <person name="Homa F."/>
            <person name="Zaremba-Niedwiedzka K."/>
            <person name="Spang A."/>
            <person name="Wolf Y.I."/>
            <person name="Koonin E.V."/>
            <person name="Ettema T.J."/>
        </authorList>
    </citation>
    <scope>NUCLEOTIDE SEQUENCE</scope>
</reference>
<keyword evidence="2" id="KW-0547">Nucleotide-binding</keyword>
<dbReference type="EMBL" id="MK500281">
    <property type="protein sequence ID" value="QBK84611.1"/>
    <property type="molecule type" value="Genomic_DNA"/>
</dbReference>
<dbReference type="GO" id="GO:0005524">
    <property type="term" value="F:ATP binding"/>
    <property type="evidence" value="ECO:0007669"/>
    <property type="project" value="InterPro"/>
</dbReference>
<feature type="domain" description="Helicase ATP-binding" evidence="1">
    <location>
        <begin position="82"/>
        <end position="263"/>
    </location>
</feature>
<dbReference type="SMART" id="SM00487">
    <property type="entry name" value="DEXDc"/>
    <property type="match status" value="1"/>
</dbReference>
<name>A0A481YQA5_9VIRU</name>
<dbReference type="Gene3D" id="3.40.50.300">
    <property type="entry name" value="P-loop containing nucleotide triphosphate hydrolases"/>
    <property type="match status" value="2"/>
</dbReference>
<dbReference type="InterPro" id="IPR027417">
    <property type="entry name" value="P-loop_NTPase"/>
</dbReference>
<sequence length="487" mass="56137">MSVRIPLIALKLDEKKKIVSELHFIDETPKYGSSFSYSINERKVYYREGKYVYLPYWYVSNLTKVKSLNSKKAFCKIEKYSFLYTLRPHQKEIVEIALRHFKEHGTTTLNLFCSFGKTVVAYYLSCLFASKLSLSTMIVVPPNGLFLTMWLNSAKEAVDAKYIHVFKSGSDPPPKNTQIYIAMKGSLTSIPTSILQRIGHLVLDEAHLLCSQIAFNQILRISPRYITILTATWERTDGFHKGMEAICGPHKIKKISTKPFYVFKINTPFIPTNYKMTSRGKMWCDVQKKYDEMPDRVDGVIKLIMSNLSRKILVLTRHADHVERLEKILESKKVKVVSMYGKKKSYKDANVIVGTMSKLGVGFDEKNVCLNWDGVRISLLILDASTKKIEQYAGRSFRSETPVIFHLVDNFKNNKDHWGICGKWYIERNGVIIPHEWGTPLVLDEVLPEIIKQTCEWIRKGESLIITSDKDEIEKQEFFEELLALSL</sequence>
<dbReference type="SUPFAM" id="SSF52540">
    <property type="entry name" value="P-loop containing nucleoside triphosphate hydrolases"/>
    <property type="match status" value="2"/>
</dbReference>